<dbReference type="Proteomes" id="UP001152531">
    <property type="component" value="Unassembled WGS sequence"/>
</dbReference>
<dbReference type="EMBL" id="CALSDN010000002">
    <property type="protein sequence ID" value="CAH6719666.1"/>
    <property type="molecule type" value="Genomic_DNA"/>
</dbReference>
<keyword evidence="2" id="KW-1185">Reference proteome</keyword>
<reference evidence="1" key="1">
    <citation type="submission" date="2022-06" db="EMBL/GenBank/DDBJ databases">
        <authorList>
            <person name="Legras J.-L."/>
            <person name="Devillers H."/>
            <person name="Grondin C."/>
        </authorList>
    </citation>
    <scope>NUCLEOTIDE SEQUENCE</scope>
    <source>
        <strain evidence="1">CLIB 1444</strain>
    </source>
</reference>
<evidence type="ECO:0000313" key="2">
    <source>
        <dbReference type="Proteomes" id="UP001152531"/>
    </source>
</evidence>
<protein>
    <submittedName>
        <fullName evidence="1">Uncharacterized protein</fullName>
    </submittedName>
</protein>
<sequence length="170" mass="19388">MFKTLQNTGGVISIFHNKRLTPSIDLLKILTQADGKFNMDTEKFIIDRMDSTLPTYDQYVHITHRCLNDTYSKNVLKNCFPFISGKTAGPEGKDRVTVKAPAVIGRLSSNGLKMFSEAEYLMIYQAFEEALNSKEFESSEVFKAPLIVDWEQNMIANDEFGLDNILKKYK</sequence>
<proteinExistence type="predicted"/>
<name>A0ACA9Y3W5_9ASCO</name>
<comment type="caution">
    <text evidence="1">The sequence shown here is derived from an EMBL/GenBank/DDBJ whole genome shotgun (WGS) entry which is preliminary data.</text>
</comment>
<gene>
    <name evidence="1" type="ORF">CLIB1444_02S13762</name>
</gene>
<accession>A0ACA9Y3W5</accession>
<organism evidence="1 2">
    <name type="scientific">[Candida] jaroonii</name>
    <dbReference type="NCBI Taxonomy" id="467808"/>
    <lineage>
        <taxon>Eukaryota</taxon>
        <taxon>Fungi</taxon>
        <taxon>Dikarya</taxon>
        <taxon>Ascomycota</taxon>
        <taxon>Saccharomycotina</taxon>
        <taxon>Pichiomycetes</taxon>
        <taxon>Debaryomycetaceae</taxon>
        <taxon>Yamadazyma</taxon>
    </lineage>
</organism>
<evidence type="ECO:0000313" key="1">
    <source>
        <dbReference type="EMBL" id="CAH6719666.1"/>
    </source>
</evidence>